<protein>
    <submittedName>
        <fullName evidence="5">ALDH-like protein</fullName>
    </submittedName>
</protein>
<evidence type="ECO:0000256" key="1">
    <source>
        <dbReference type="ARBA" id="ARBA00023002"/>
    </source>
</evidence>
<dbReference type="PANTHER" id="PTHR43353:SF6">
    <property type="entry name" value="CYTOPLASMIC ALDEHYDE DEHYDROGENASE (EUROFUNG)"/>
    <property type="match status" value="1"/>
</dbReference>
<proteinExistence type="inferred from homology"/>
<evidence type="ECO:0000313" key="6">
    <source>
        <dbReference type="Proteomes" id="UP000254937"/>
    </source>
</evidence>
<evidence type="ECO:0000256" key="2">
    <source>
        <dbReference type="PROSITE-ProRule" id="PRU10007"/>
    </source>
</evidence>
<feature type="active site" evidence="2">
    <location>
        <position position="233"/>
    </location>
</feature>
<organism evidence="5 6">
    <name type="scientific">Aspergillus phoenicis ATCC 13157</name>
    <dbReference type="NCBI Taxonomy" id="1353007"/>
    <lineage>
        <taxon>Eukaryota</taxon>
        <taxon>Fungi</taxon>
        <taxon>Dikarya</taxon>
        <taxon>Ascomycota</taxon>
        <taxon>Pezizomycotina</taxon>
        <taxon>Eurotiomycetes</taxon>
        <taxon>Eurotiomycetidae</taxon>
        <taxon>Eurotiales</taxon>
        <taxon>Aspergillaceae</taxon>
        <taxon>Aspergillus</taxon>
    </lineage>
</organism>
<accession>A0A370P885</accession>
<dbReference type="InterPro" id="IPR050740">
    <property type="entry name" value="Aldehyde_DH_Superfamily"/>
</dbReference>
<evidence type="ECO:0000256" key="3">
    <source>
        <dbReference type="RuleBase" id="RU003345"/>
    </source>
</evidence>
<feature type="domain" description="Aldehyde dehydrogenase" evidence="4">
    <location>
        <begin position="21"/>
        <end position="451"/>
    </location>
</feature>
<dbReference type="Proteomes" id="UP000254937">
    <property type="component" value="Unassembled WGS sequence"/>
</dbReference>
<dbReference type="Pfam" id="PF00171">
    <property type="entry name" value="Aldedh"/>
    <property type="match status" value="1"/>
</dbReference>
<gene>
    <name evidence="5" type="ORF">M752DRAFT_286416</name>
</gene>
<dbReference type="InterPro" id="IPR015590">
    <property type="entry name" value="Aldehyde_DH_dom"/>
</dbReference>
<dbReference type="GO" id="GO:0004777">
    <property type="term" value="F:succinate-semialdehyde dehydrogenase (NAD+) activity"/>
    <property type="evidence" value="ECO:0007669"/>
    <property type="project" value="TreeGrafter"/>
</dbReference>
<dbReference type="Gene3D" id="3.40.605.10">
    <property type="entry name" value="Aldehyde Dehydrogenase, Chain A, domain 1"/>
    <property type="match status" value="2"/>
</dbReference>
<dbReference type="InterPro" id="IPR016161">
    <property type="entry name" value="Ald_DH/histidinol_DH"/>
</dbReference>
<dbReference type="PANTHER" id="PTHR43353">
    <property type="entry name" value="SUCCINATE-SEMIALDEHYDE DEHYDROGENASE, MITOCHONDRIAL"/>
    <property type="match status" value="1"/>
</dbReference>
<dbReference type="PROSITE" id="PS00687">
    <property type="entry name" value="ALDEHYDE_DEHYDR_GLU"/>
    <property type="match status" value="1"/>
</dbReference>
<dbReference type="InterPro" id="IPR029510">
    <property type="entry name" value="Ald_DH_CS_GLU"/>
</dbReference>
<evidence type="ECO:0000259" key="4">
    <source>
        <dbReference type="Pfam" id="PF00171"/>
    </source>
</evidence>
<keyword evidence="6" id="KW-1185">Reference proteome</keyword>
<dbReference type="InterPro" id="IPR016163">
    <property type="entry name" value="Ald_DH_C"/>
</dbReference>
<comment type="similarity">
    <text evidence="3">Belongs to the aldehyde dehydrogenase family.</text>
</comment>
<dbReference type="Gene3D" id="3.40.309.10">
    <property type="entry name" value="Aldehyde Dehydrogenase, Chain A, domain 2"/>
    <property type="match status" value="1"/>
</dbReference>
<evidence type="ECO:0000313" key="5">
    <source>
        <dbReference type="EMBL" id="RDK38387.1"/>
    </source>
</evidence>
<dbReference type="InterPro" id="IPR016162">
    <property type="entry name" value="Ald_DH_N"/>
</dbReference>
<sequence>MRVVPLWINGQAAPLVPERIYEIVNAVENKVVHHAQGADVEEAKSACDAAAAVYPSWSKTLYWERRNILLKAADLIESRAVELGRAHQSSGRRLPNSTQNLLGTIPLVYDGEIRVFVHKEAIGPVLLIPPWNSPSILGPRCMAAALAAGCTIVLKASELCPLVYRKLVDVFEAAGVPKGVINQVQVRREDAAAVTDALIAHPAIRKVEFIGSTKLGKVIGQLASKYLKPLLMELGGKSTVLVLKDADLEMAAKNFAFGVFCHNGQICFSTERIIVIREIADKFIRALKEKVATNYADDLGSAATKSFALQSQAIVQAAKNDEAEFVIGNNSLIGPNKTTLTPTILQNVKRTSELADEEAFGPSASLYLADDVDTAVDMANDRLYGLTAAVWTNDAMLAMDLSSRLQYGIIHINACTLADVPMMPVQGCKSSGWGSNNASYGINDFLETKTVTMRPAASKIQFRG</sequence>
<keyword evidence="1 3" id="KW-0560">Oxidoreductase</keyword>
<dbReference type="AlphaFoldDB" id="A0A370P885"/>
<dbReference type="SUPFAM" id="SSF53720">
    <property type="entry name" value="ALDH-like"/>
    <property type="match status" value="1"/>
</dbReference>
<reference evidence="5 6" key="1">
    <citation type="submission" date="2018-07" db="EMBL/GenBank/DDBJ databases">
        <title>Section-level genome sequencing of Aspergillus section Nigri to investigate inter- and intra-species variation.</title>
        <authorList>
            <consortium name="DOE Joint Genome Institute"/>
            <person name="Vesth T.C."/>
            <person name="Nybo J.L."/>
            <person name="Theobald S."/>
            <person name="Frisvad J.C."/>
            <person name="Larsen T.O."/>
            <person name="Nielsen K.F."/>
            <person name="Hoof J.B."/>
            <person name="Brandl J."/>
            <person name="Salamov A."/>
            <person name="Riley R."/>
            <person name="Gladden J.M."/>
            <person name="Phatale P."/>
            <person name="Nielsen M.T."/>
            <person name="Lyhne E.K."/>
            <person name="Kogle M.E."/>
            <person name="Strasser K."/>
            <person name="McDonnell E."/>
            <person name="Barry K."/>
            <person name="Clum A."/>
            <person name="Chen C."/>
            <person name="Nolan M."/>
            <person name="Sandor L."/>
            <person name="Kuo A."/>
            <person name="Lipzen A."/>
            <person name="Hainaut M."/>
            <person name="Drula E."/>
            <person name="Tsang A."/>
            <person name="Magnuson J.K."/>
            <person name="Henrissat B."/>
            <person name="Wiebenga A."/>
            <person name="Simmons B.A."/>
            <person name="Makela M.R."/>
            <person name="De vries R.P."/>
            <person name="Grigoriev I.V."/>
            <person name="Mortensen U.H."/>
            <person name="Baker S.E."/>
            <person name="Andersen M.R."/>
        </authorList>
    </citation>
    <scope>NUCLEOTIDE SEQUENCE [LARGE SCALE GENOMIC DNA]</scope>
    <source>
        <strain evidence="5 6">ATCC 13157</strain>
    </source>
</reference>
<name>A0A370P885_ASPPH</name>
<dbReference type="GO" id="GO:0009450">
    <property type="term" value="P:gamma-aminobutyric acid catabolic process"/>
    <property type="evidence" value="ECO:0007669"/>
    <property type="project" value="TreeGrafter"/>
</dbReference>
<dbReference type="EMBL" id="KZ851865">
    <property type="protein sequence ID" value="RDK38387.1"/>
    <property type="molecule type" value="Genomic_DNA"/>
</dbReference>